<dbReference type="PANTHER" id="PTHR33336:SF3">
    <property type="entry name" value="ABM DOMAIN-CONTAINING PROTEIN"/>
    <property type="match status" value="1"/>
</dbReference>
<dbReference type="InterPro" id="IPR007138">
    <property type="entry name" value="ABM_dom"/>
</dbReference>
<dbReference type="RefSeq" id="WP_184749199.1">
    <property type="nucleotide sequence ID" value="NZ_BAAAJR010000008.1"/>
</dbReference>
<dbReference type="PROSITE" id="PS51725">
    <property type="entry name" value="ABM"/>
    <property type="match status" value="1"/>
</dbReference>
<dbReference type="GO" id="GO:0004497">
    <property type="term" value="F:monooxygenase activity"/>
    <property type="evidence" value="ECO:0007669"/>
    <property type="project" value="UniProtKB-KW"/>
</dbReference>
<keyword evidence="2" id="KW-0503">Monooxygenase</keyword>
<gene>
    <name evidence="2" type="ORF">HD594_000236</name>
</gene>
<proteinExistence type="predicted"/>
<accession>A0A7X0FLY1</accession>
<dbReference type="Proteomes" id="UP000537775">
    <property type="component" value="Unassembled WGS sequence"/>
</dbReference>
<dbReference type="EMBL" id="JACHML010000001">
    <property type="protein sequence ID" value="MBB6389923.1"/>
    <property type="molecule type" value="Genomic_DNA"/>
</dbReference>
<feature type="domain" description="ABM" evidence="1">
    <location>
        <begin position="5"/>
        <end position="91"/>
    </location>
</feature>
<keyword evidence="2" id="KW-0560">Oxidoreductase</keyword>
<evidence type="ECO:0000313" key="3">
    <source>
        <dbReference type="Proteomes" id="UP000537775"/>
    </source>
</evidence>
<keyword evidence="3" id="KW-1185">Reference proteome</keyword>
<name>A0A7X0FLY1_9MICO</name>
<evidence type="ECO:0000259" key="1">
    <source>
        <dbReference type="PROSITE" id="PS51725"/>
    </source>
</evidence>
<comment type="caution">
    <text evidence="2">The sequence shown here is derived from an EMBL/GenBank/DDBJ whole genome shotgun (WGS) entry which is preliminary data.</text>
</comment>
<evidence type="ECO:0000313" key="2">
    <source>
        <dbReference type="EMBL" id="MBB6389923.1"/>
    </source>
</evidence>
<reference evidence="2 3" key="1">
    <citation type="submission" date="2020-08" db="EMBL/GenBank/DDBJ databases">
        <title>Sequencing the genomes of 1000 actinobacteria strains.</title>
        <authorList>
            <person name="Klenk H.-P."/>
        </authorList>
    </citation>
    <scope>NUCLEOTIDE SEQUENCE [LARGE SCALE GENOMIC DNA]</scope>
    <source>
        <strain evidence="2 3">DSM 12511</strain>
    </source>
</reference>
<dbReference type="Pfam" id="PF03992">
    <property type="entry name" value="ABM"/>
    <property type="match status" value="1"/>
</dbReference>
<dbReference type="SUPFAM" id="SSF54909">
    <property type="entry name" value="Dimeric alpha+beta barrel"/>
    <property type="match status" value="1"/>
</dbReference>
<dbReference type="AlphaFoldDB" id="A0A7X0FLY1"/>
<dbReference type="Gene3D" id="3.30.70.100">
    <property type="match status" value="1"/>
</dbReference>
<dbReference type="InterPro" id="IPR011008">
    <property type="entry name" value="Dimeric_a/b-barrel"/>
</dbReference>
<dbReference type="InterPro" id="IPR050744">
    <property type="entry name" value="AI-2_Isomerase_LsrG"/>
</dbReference>
<sequence>MSGPVTVVARLHPDPASAEQAAAAVRAAVPGILAEDGCEQYEPHRADDGTFVIVERWSSREALAAHNTGAAVQVLRDGVKGLMAAPTEVTVAEAL</sequence>
<organism evidence="2 3">
    <name type="scientific">Microbacterium thalassium</name>
    <dbReference type="NCBI Taxonomy" id="362649"/>
    <lineage>
        <taxon>Bacteria</taxon>
        <taxon>Bacillati</taxon>
        <taxon>Actinomycetota</taxon>
        <taxon>Actinomycetes</taxon>
        <taxon>Micrococcales</taxon>
        <taxon>Microbacteriaceae</taxon>
        <taxon>Microbacterium</taxon>
    </lineage>
</organism>
<dbReference type="PANTHER" id="PTHR33336">
    <property type="entry name" value="QUINOL MONOOXYGENASE YGIN-RELATED"/>
    <property type="match status" value="1"/>
</dbReference>
<protein>
    <submittedName>
        <fullName evidence="2">Quinol monooxygenase YgiN</fullName>
    </submittedName>
</protein>